<dbReference type="InterPro" id="IPR017896">
    <property type="entry name" value="4Fe4S_Fe-S-bd"/>
</dbReference>
<organism evidence="6 7">
    <name type="scientific">Chthoniobacter flavus Ellin428</name>
    <dbReference type="NCBI Taxonomy" id="497964"/>
    <lineage>
        <taxon>Bacteria</taxon>
        <taxon>Pseudomonadati</taxon>
        <taxon>Verrucomicrobiota</taxon>
        <taxon>Spartobacteria</taxon>
        <taxon>Chthoniobacterales</taxon>
        <taxon>Chthoniobacteraceae</taxon>
        <taxon>Chthoniobacter</taxon>
    </lineage>
</organism>
<name>B4D6F9_9BACT</name>
<keyword evidence="2" id="KW-1003">Cell membrane</keyword>
<keyword evidence="3 4" id="KW-0472">Membrane</keyword>
<comment type="subcellular location">
    <subcellularLocation>
        <location evidence="1">Cell membrane</location>
    </subcellularLocation>
</comment>
<dbReference type="InterPro" id="IPR007329">
    <property type="entry name" value="FMN-bd"/>
</dbReference>
<dbReference type="Proteomes" id="UP000005824">
    <property type="component" value="Unassembled WGS sequence"/>
</dbReference>
<keyword evidence="4" id="KW-1133">Transmembrane helix</keyword>
<dbReference type="GO" id="GO:0010181">
    <property type="term" value="F:FMN binding"/>
    <property type="evidence" value="ECO:0007669"/>
    <property type="project" value="InterPro"/>
</dbReference>
<dbReference type="STRING" id="497964.CfE428DRAFT_4499"/>
<dbReference type="EMBL" id="ABVL01000015">
    <property type="protein sequence ID" value="EDY18068.1"/>
    <property type="molecule type" value="Genomic_DNA"/>
</dbReference>
<feature type="transmembrane region" description="Helical" evidence="4">
    <location>
        <begin position="218"/>
        <end position="240"/>
    </location>
</feature>
<reference evidence="6 7" key="1">
    <citation type="journal article" date="2011" name="J. Bacteriol.">
        <title>Genome sequence of Chthoniobacter flavus Ellin428, an aerobic heterotrophic soil bacterium.</title>
        <authorList>
            <person name="Kant R."/>
            <person name="van Passel M.W."/>
            <person name="Palva A."/>
            <person name="Lucas S."/>
            <person name="Lapidus A."/>
            <person name="Glavina Del Rio T."/>
            <person name="Dalin E."/>
            <person name="Tice H."/>
            <person name="Bruce D."/>
            <person name="Goodwin L."/>
            <person name="Pitluck S."/>
            <person name="Larimer F.W."/>
            <person name="Land M.L."/>
            <person name="Hauser L."/>
            <person name="Sangwan P."/>
            <person name="de Vos W.M."/>
            <person name="Janssen P.H."/>
            <person name="Smidt H."/>
        </authorList>
    </citation>
    <scope>NUCLEOTIDE SEQUENCE [LARGE SCALE GENOMIC DNA]</scope>
    <source>
        <strain evidence="6 7">Ellin428</strain>
    </source>
</reference>
<sequence length="423" mass="46540">MFRRVLLQIYRLAILVAIAWIVRAHYVRLRIEGNSPITLEEVRAIFPKATELRADSGERAGMFVWDGAGHQLGYVLRTSPVTDDIIGYRGWTDTLIAFDPALHVIGVRLRSSQDTAEHVEDIREDRYYFKTWNGKSWDSVARTTPEQAGIEGVSGATMTSMAMAEGITRRLRSADAALALKPPPIRFKWVDGGLVAIIVVALILAFKGTHGRPWLRRGFQVLVIGYVGFFAGAPLAQSLFAGWAENGVPWRNAPALVLLAAAALVVPWATRKPLYCQHLCPHGAAQELLGHFAPRRWRIALPKGFAAGLRWLAPLTLGLVVIITMLGLPMDLAHLEPFDAYSLRVAGIATIAIAVVGLIASLFVPMAYCRYGCPTGALLEFIRARGAADRFGRRDIAALLLVVLTEGLAWKYQALHAWIFSTT</sequence>
<dbReference type="RefSeq" id="WP_006981821.1">
    <property type="nucleotide sequence ID" value="NZ_ABVL01000015.1"/>
</dbReference>
<dbReference type="InParanoid" id="B4D6F9"/>
<feature type="transmembrane region" description="Helical" evidence="4">
    <location>
        <begin position="252"/>
        <end position="269"/>
    </location>
</feature>
<accession>B4D6F9</accession>
<dbReference type="InterPro" id="IPR052378">
    <property type="entry name" value="NosR_regulator"/>
</dbReference>
<dbReference type="PANTHER" id="PTHR30224">
    <property type="entry name" value="ELECTRON TRANSPORT PROTEIN"/>
    <property type="match status" value="1"/>
</dbReference>
<keyword evidence="4" id="KW-0812">Transmembrane</keyword>
<feature type="domain" description="FMN-binding" evidence="5">
    <location>
        <begin position="87"/>
        <end position="174"/>
    </location>
</feature>
<evidence type="ECO:0000313" key="7">
    <source>
        <dbReference type="Proteomes" id="UP000005824"/>
    </source>
</evidence>
<feature type="transmembrane region" description="Helical" evidence="4">
    <location>
        <begin position="189"/>
        <end position="206"/>
    </location>
</feature>
<dbReference type="Pfam" id="PF12801">
    <property type="entry name" value="Fer4_5"/>
    <property type="match status" value="2"/>
</dbReference>
<protein>
    <submittedName>
        <fullName evidence="6">FMN-binding domain protein</fullName>
    </submittedName>
</protein>
<evidence type="ECO:0000256" key="4">
    <source>
        <dbReference type="SAM" id="Phobius"/>
    </source>
</evidence>
<evidence type="ECO:0000313" key="6">
    <source>
        <dbReference type="EMBL" id="EDY18068.1"/>
    </source>
</evidence>
<dbReference type="PANTHER" id="PTHR30224:SF4">
    <property type="entry name" value="ELECTRON TRANSPORT PROTEIN YCCM-RELATED"/>
    <property type="match status" value="1"/>
</dbReference>
<gene>
    <name evidence="6" type="ORF">CfE428DRAFT_4499</name>
</gene>
<comment type="caution">
    <text evidence="6">The sequence shown here is derived from an EMBL/GenBank/DDBJ whole genome shotgun (WGS) entry which is preliminary data.</text>
</comment>
<evidence type="ECO:0000256" key="3">
    <source>
        <dbReference type="ARBA" id="ARBA00023136"/>
    </source>
</evidence>
<dbReference type="Pfam" id="PF04205">
    <property type="entry name" value="FMN_bind"/>
    <property type="match status" value="1"/>
</dbReference>
<evidence type="ECO:0000256" key="2">
    <source>
        <dbReference type="ARBA" id="ARBA00022475"/>
    </source>
</evidence>
<keyword evidence="7" id="KW-1185">Reference proteome</keyword>
<dbReference type="AlphaFoldDB" id="B4D6F9"/>
<dbReference type="GO" id="GO:0005886">
    <property type="term" value="C:plasma membrane"/>
    <property type="evidence" value="ECO:0007669"/>
    <property type="project" value="UniProtKB-SubCell"/>
</dbReference>
<dbReference type="eggNOG" id="COG0348">
    <property type="taxonomic scope" value="Bacteria"/>
</dbReference>
<proteinExistence type="predicted"/>
<evidence type="ECO:0000259" key="5">
    <source>
        <dbReference type="SMART" id="SM00900"/>
    </source>
</evidence>
<feature type="transmembrane region" description="Helical" evidence="4">
    <location>
        <begin position="341"/>
        <end position="364"/>
    </location>
</feature>
<dbReference type="SMART" id="SM00900">
    <property type="entry name" value="FMN_bind"/>
    <property type="match status" value="1"/>
</dbReference>
<evidence type="ECO:0000256" key="1">
    <source>
        <dbReference type="ARBA" id="ARBA00004236"/>
    </source>
</evidence>
<feature type="transmembrane region" description="Helical" evidence="4">
    <location>
        <begin position="305"/>
        <end position="329"/>
    </location>
</feature>